<gene>
    <name evidence="4" type="primary">RALGPS2</name>
    <name evidence="4" type="ORF">Tcan_11414</name>
</gene>
<accession>A0A0B2VUS4</accession>
<dbReference type="PANTHER" id="PTHR23113:SF368">
    <property type="entry name" value="CELL DIVISION CONTROL PROTEIN 25"/>
    <property type="match status" value="1"/>
</dbReference>
<dbReference type="STRING" id="6265.A0A0B2VUS4"/>
<dbReference type="InterPro" id="IPR011993">
    <property type="entry name" value="PH-like_dom_sf"/>
</dbReference>
<dbReference type="AlphaFoldDB" id="A0A0B2VUS4"/>
<dbReference type="InterPro" id="IPR008937">
    <property type="entry name" value="Ras-like_GEF"/>
</dbReference>
<dbReference type="GO" id="GO:0007265">
    <property type="term" value="P:Ras protein signal transduction"/>
    <property type="evidence" value="ECO:0007669"/>
    <property type="project" value="TreeGrafter"/>
</dbReference>
<keyword evidence="1 2" id="KW-0344">Guanine-nucleotide releasing factor</keyword>
<protein>
    <submittedName>
        <fullName evidence="4">Ras-specific guanine nucleotide-releasing factor RalGPS2</fullName>
    </submittedName>
</protein>
<dbReference type="InterPro" id="IPR001895">
    <property type="entry name" value="RASGEF_cat_dom"/>
</dbReference>
<dbReference type="GO" id="GO:0005886">
    <property type="term" value="C:plasma membrane"/>
    <property type="evidence" value="ECO:0007669"/>
    <property type="project" value="TreeGrafter"/>
</dbReference>
<comment type="caution">
    <text evidence="4">The sequence shown here is derived from an EMBL/GenBank/DDBJ whole genome shotgun (WGS) entry which is preliminary data.</text>
</comment>
<dbReference type="InterPro" id="IPR023578">
    <property type="entry name" value="Ras_GEF_dom_sf"/>
</dbReference>
<evidence type="ECO:0000259" key="3">
    <source>
        <dbReference type="PROSITE" id="PS50009"/>
    </source>
</evidence>
<evidence type="ECO:0000256" key="1">
    <source>
        <dbReference type="ARBA" id="ARBA00022658"/>
    </source>
</evidence>
<keyword evidence="5" id="KW-1185">Reference proteome</keyword>
<dbReference type="Gene3D" id="2.30.29.30">
    <property type="entry name" value="Pleckstrin-homology domain (PH domain)/Phosphotyrosine-binding domain (PTB)"/>
    <property type="match status" value="1"/>
</dbReference>
<evidence type="ECO:0000313" key="5">
    <source>
        <dbReference type="Proteomes" id="UP000031036"/>
    </source>
</evidence>
<proteinExistence type="predicted"/>
<dbReference type="OMA" id="RSTCEKS"/>
<dbReference type="SUPFAM" id="SSF50729">
    <property type="entry name" value="PH domain-like"/>
    <property type="match status" value="1"/>
</dbReference>
<sequence length="745" mass="84196">MMTALVAQKYHPMTAHIADLSHRTISQYAIIQFNTPCKCIAHANRIESSLYRDHSRTWVLSTLTFQAGTSVEMSDDGCQKARKKSLSDKEYDPITFHVLKVKAEDLANQITLIDLPVFKSVTPEELSTGAWTKKNKRTIAPNVMNFTDRFNSVCLWCQREILSCEKPSKRAEVLVHFIKVAKQLYELNNLHSTFAIVSALQSHPIHRLSKTWNLVSRHDRSAFDKIARVFDSERNWERLRQHIDSMKLPCIPYLGMFLTDLNFIGVATKGHENSFLEGHTKDQKVNNVIRTIAHFQDSLYDDVPHVDCIQEYLRSFQFHEELLKFVEDDMYRLSLKREHDADASTSRAGAIDFLRRSSFSRKLSSVPRIRLNRSTCEKSSHSHSLTPQLIHDPERAMPKTVLGHRKTRSLGAHATFGLSLKREHDADASTSRAGAIDFLRRSSFSRKLSSVPRIRLNRSTCEKSSHSHSLTPQLIHDPERAMPKTVLGHRKTRSLGAHATFGLENISFSLESGSCPSSASTVPSVQSPSGDAVDKDEMSQSIFYINDSEHNLLDGSSLSHDLECLLNISPSSALSISTPILDKTGSKTNGQSFVSPEPKNESDELQLIDDENIFPDLQGEVRKMVVRTRGSKPAKMKCSRKCYLELRGTNLYQFEKKALAIHCKDERGMYKRKTSKRMVIGESAWRVIKSGGVLEPAFELHHPSSGRIYRFLCKSQTAASEWYAKLLAAMHQGSPKTPANLISFD</sequence>
<name>A0A0B2VUS4_TOXCA</name>
<dbReference type="InterPro" id="IPR036964">
    <property type="entry name" value="RASGEF_cat_dom_sf"/>
</dbReference>
<dbReference type="PROSITE" id="PS50009">
    <property type="entry name" value="RASGEF_CAT"/>
    <property type="match status" value="1"/>
</dbReference>
<feature type="domain" description="Ras-GEF" evidence="3">
    <location>
        <begin position="102"/>
        <end position="340"/>
    </location>
</feature>
<dbReference type="Gene3D" id="1.10.840.10">
    <property type="entry name" value="Ras guanine-nucleotide exchange factors catalytic domain"/>
    <property type="match status" value="1"/>
</dbReference>
<dbReference type="OrthoDB" id="546434at2759"/>
<dbReference type="Proteomes" id="UP000031036">
    <property type="component" value="Unassembled WGS sequence"/>
</dbReference>
<reference evidence="4 5" key="1">
    <citation type="submission" date="2014-11" db="EMBL/GenBank/DDBJ databases">
        <title>Genetic blueprint of the zoonotic pathogen Toxocara canis.</title>
        <authorList>
            <person name="Zhu X.-Q."/>
            <person name="Korhonen P.K."/>
            <person name="Cai H."/>
            <person name="Young N.D."/>
            <person name="Nejsum P."/>
            <person name="von Samson-Himmelstjerna G."/>
            <person name="Boag P.R."/>
            <person name="Tan P."/>
            <person name="Li Q."/>
            <person name="Min J."/>
            <person name="Yang Y."/>
            <person name="Wang X."/>
            <person name="Fang X."/>
            <person name="Hall R.S."/>
            <person name="Hofmann A."/>
            <person name="Sternberg P.W."/>
            <person name="Jex A.R."/>
            <person name="Gasser R.B."/>
        </authorList>
    </citation>
    <scope>NUCLEOTIDE SEQUENCE [LARGE SCALE GENOMIC DNA]</scope>
    <source>
        <strain evidence="4">PN_DK_2014</strain>
    </source>
</reference>
<organism evidence="4 5">
    <name type="scientific">Toxocara canis</name>
    <name type="common">Canine roundworm</name>
    <dbReference type="NCBI Taxonomy" id="6265"/>
    <lineage>
        <taxon>Eukaryota</taxon>
        <taxon>Metazoa</taxon>
        <taxon>Ecdysozoa</taxon>
        <taxon>Nematoda</taxon>
        <taxon>Chromadorea</taxon>
        <taxon>Rhabditida</taxon>
        <taxon>Spirurina</taxon>
        <taxon>Ascaridomorpha</taxon>
        <taxon>Ascaridoidea</taxon>
        <taxon>Toxocaridae</taxon>
        <taxon>Toxocara</taxon>
    </lineage>
</organism>
<evidence type="ECO:0000313" key="4">
    <source>
        <dbReference type="EMBL" id="KHN84705.1"/>
    </source>
</evidence>
<evidence type="ECO:0000256" key="2">
    <source>
        <dbReference type="PROSITE-ProRule" id="PRU00168"/>
    </source>
</evidence>
<dbReference type="GO" id="GO:0005085">
    <property type="term" value="F:guanyl-nucleotide exchange factor activity"/>
    <property type="evidence" value="ECO:0007669"/>
    <property type="project" value="UniProtKB-KW"/>
</dbReference>
<dbReference type="EMBL" id="JPKZ01000906">
    <property type="protein sequence ID" value="KHN84705.1"/>
    <property type="molecule type" value="Genomic_DNA"/>
</dbReference>
<dbReference type="SMART" id="SM00147">
    <property type="entry name" value="RasGEF"/>
    <property type="match status" value="1"/>
</dbReference>
<dbReference type="PANTHER" id="PTHR23113">
    <property type="entry name" value="GUANINE NUCLEOTIDE EXCHANGE FACTOR"/>
    <property type="match status" value="1"/>
</dbReference>
<dbReference type="SUPFAM" id="SSF48366">
    <property type="entry name" value="Ras GEF"/>
    <property type="match status" value="1"/>
</dbReference>
<dbReference type="CDD" id="cd00155">
    <property type="entry name" value="RasGEF"/>
    <property type="match status" value="1"/>
</dbReference>
<dbReference type="Pfam" id="PF00617">
    <property type="entry name" value="RasGEF"/>
    <property type="match status" value="1"/>
</dbReference>